<organism evidence="1 2">
    <name type="scientific">Scortum barcoo</name>
    <name type="common">barcoo grunter</name>
    <dbReference type="NCBI Taxonomy" id="214431"/>
    <lineage>
        <taxon>Eukaryota</taxon>
        <taxon>Metazoa</taxon>
        <taxon>Chordata</taxon>
        <taxon>Craniata</taxon>
        <taxon>Vertebrata</taxon>
        <taxon>Euteleostomi</taxon>
        <taxon>Actinopterygii</taxon>
        <taxon>Neopterygii</taxon>
        <taxon>Teleostei</taxon>
        <taxon>Neoteleostei</taxon>
        <taxon>Acanthomorphata</taxon>
        <taxon>Eupercaria</taxon>
        <taxon>Centrarchiformes</taxon>
        <taxon>Terapontoidei</taxon>
        <taxon>Terapontidae</taxon>
        <taxon>Scortum</taxon>
    </lineage>
</organism>
<proteinExistence type="predicted"/>
<evidence type="ECO:0000313" key="1">
    <source>
        <dbReference type="EMBL" id="KAI3356718.1"/>
    </source>
</evidence>
<keyword evidence="2" id="KW-1185">Reference proteome</keyword>
<gene>
    <name evidence="1" type="ORF">L3Q82_003312</name>
</gene>
<reference evidence="1" key="1">
    <citation type="submission" date="2022-04" db="EMBL/GenBank/DDBJ databases">
        <title>Jade perch genome.</title>
        <authorList>
            <person name="Chao B."/>
        </authorList>
    </citation>
    <scope>NUCLEOTIDE SEQUENCE</scope>
    <source>
        <strain evidence="1">CB-2022</strain>
    </source>
</reference>
<comment type="caution">
    <text evidence="1">The sequence shown here is derived from an EMBL/GenBank/DDBJ whole genome shotgun (WGS) entry which is preliminary data.</text>
</comment>
<protein>
    <submittedName>
        <fullName evidence="1">Uncharacterized protein</fullName>
    </submittedName>
</protein>
<accession>A0ACB8VM97</accession>
<name>A0ACB8VM97_9TELE</name>
<sequence length="229" mass="24407">MTCPSTGTGSDLNFKPKPRRSDAAGGAGGAPWGRIHKSRGCRSTAESSSTSSDTGSSGTSGEFCGFCKQTGELPQVYRSHRLKSDDGKVVCPILRSYACPMCEATGERAHTRRYCPQAQRQEEFHPSIHPSIFNRLIRDRVAGGGSSLSSRDAQTSLTPRHFLQLFRGDPEAFPGQPRDIVSPACPWSSPRPPPPPGGTCLEHLPREASQATSADSSQCEGAASSELSS</sequence>
<dbReference type="EMBL" id="CM041549">
    <property type="protein sequence ID" value="KAI3356718.1"/>
    <property type="molecule type" value="Genomic_DNA"/>
</dbReference>
<dbReference type="Proteomes" id="UP000831701">
    <property type="component" value="Chromosome 19"/>
</dbReference>
<evidence type="ECO:0000313" key="2">
    <source>
        <dbReference type="Proteomes" id="UP000831701"/>
    </source>
</evidence>